<dbReference type="InterPro" id="IPR003607">
    <property type="entry name" value="HD/PDEase_dom"/>
</dbReference>
<reference evidence="2 3" key="1">
    <citation type="journal article" date="2008" name="Int. J. Syst. Evol. Microbiol.">
        <title>Neptunomonas japonica sp. nov., an Osedax japonicus symbiont-like bacterium isolated from sediment adjacent to sperm whale carcasses off Kagoshima, Japan.</title>
        <authorList>
            <person name="Miyazaki M."/>
            <person name="Nogi Y."/>
            <person name="Fujiwara Y."/>
            <person name="Kawato M."/>
            <person name="Kubokawa K."/>
            <person name="Horikoshi K."/>
        </authorList>
    </citation>
    <scope>NUCLEOTIDE SEQUENCE [LARGE SCALE GENOMIC DNA]</scope>
    <source>
        <strain evidence="2 3">JAMM 1380</strain>
    </source>
</reference>
<dbReference type="InterPro" id="IPR014627">
    <property type="entry name" value="UCP036888_HDGYP-like"/>
</dbReference>
<dbReference type="SUPFAM" id="SSF109604">
    <property type="entry name" value="HD-domain/PDEase-like"/>
    <property type="match status" value="1"/>
</dbReference>
<dbReference type="PANTHER" id="PTHR33525:SF3">
    <property type="entry name" value="RIBONUCLEASE Y"/>
    <property type="match status" value="1"/>
</dbReference>
<dbReference type="AlphaFoldDB" id="A0A7R6PJP2"/>
<dbReference type="PIRSF" id="PIRSF036888">
    <property type="entry name" value="HDGYPm_UCP036888"/>
    <property type="match status" value="1"/>
</dbReference>
<dbReference type="EMBL" id="AP014546">
    <property type="protein sequence ID" value="BBB31447.1"/>
    <property type="molecule type" value="Genomic_DNA"/>
</dbReference>
<dbReference type="InterPro" id="IPR013976">
    <property type="entry name" value="HDOD"/>
</dbReference>
<dbReference type="InterPro" id="IPR052340">
    <property type="entry name" value="RNase_Y/CdgJ"/>
</dbReference>
<feature type="domain" description="HDOD" evidence="1">
    <location>
        <begin position="194"/>
        <end position="394"/>
    </location>
</feature>
<dbReference type="CDD" id="cd00077">
    <property type="entry name" value="HDc"/>
    <property type="match status" value="1"/>
</dbReference>
<dbReference type="Gene3D" id="3.90.960.10">
    <property type="entry name" value="YbaK/aminoacyl-tRNA synthetase-associated domain"/>
    <property type="match status" value="1"/>
</dbReference>
<evidence type="ECO:0000313" key="2">
    <source>
        <dbReference type="EMBL" id="BBB31447.1"/>
    </source>
</evidence>
<proteinExistence type="predicted"/>
<dbReference type="KEGG" id="njp:NEJAP_3509"/>
<dbReference type="Proteomes" id="UP000595332">
    <property type="component" value="Chromosome"/>
</dbReference>
<dbReference type="PROSITE" id="PS51833">
    <property type="entry name" value="HDOD"/>
    <property type="match status" value="1"/>
</dbReference>
<organism evidence="2 3">
    <name type="scientific">Neptunomonas japonica JAMM 1380</name>
    <dbReference type="NCBI Taxonomy" id="1441457"/>
    <lineage>
        <taxon>Bacteria</taxon>
        <taxon>Pseudomonadati</taxon>
        <taxon>Pseudomonadota</taxon>
        <taxon>Gammaproteobacteria</taxon>
        <taxon>Oceanospirillales</taxon>
        <taxon>Oceanospirillaceae</taxon>
        <taxon>Neptunomonas</taxon>
    </lineage>
</organism>
<evidence type="ECO:0000313" key="3">
    <source>
        <dbReference type="Proteomes" id="UP000595332"/>
    </source>
</evidence>
<dbReference type="InterPro" id="IPR036754">
    <property type="entry name" value="YbaK/aa-tRNA-synt-asso_dom_sf"/>
</dbReference>
<dbReference type="PANTHER" id="PTHR33525">
    <property type="match status" value="1"/>
</dbReference>
<keyword evidence="3" id="KW-1185">Reference proteome</keyword>
<gene>
    <name evidence="2" type="ORF">NEJAP_3509</name>
</gene>
<accession>A0A7R6PJP2</accession>
<dbReference type="GO" id="GO:0002161">
    <property type="term" value="F:aminoacyl-tRNA deacylase activity"/>
    <property type="evidence" value="ECO:0007669"/>
    <property type="project" value="InterPro"/>
</dbReference>
<dbReference type="Gene3D" id="1.10.3210.10">
    <property type="entry name" value="Hypothetical protein af1432"/>
    <property type="match status" value="1"/>
</dbReference>
<name>A0A7R6PJP2_9GAMM</name>
<protein>
    <submittedName>
        <fullName evidence="2">Signal transduction protein</fullName>
    </submittedName>
</protein>
<sequence length="466" mass="51906">MPILLVSSCDLCRIVADNLTRQASIGVSTLAIGVNTLNSDAGKGNYARLVLLHDNVGKVLVLLPAAKLLNLVSIWRETERHLQPVKGDDVKRFFSQNKLLSREGQQKLFSLPLFIDSAFEDQDMLDVIEPYSSLRFTADRSWYVASMRSIRMGLSVSDIENVQPQGDDETVITHAVERFTALRIRQRLEDTLGLPSLAPTTQKIIMLRSDPAAGVDRLVPVVKVDPSLSAQVMSWSVSPYYAAPGSIQSIDDAIIRVLGFDLVVNLALGIAMGKTLNLPEDTPRNQTPYWQQAVYTATLAERLAKKMPGDIRPKPGLVYLAGLLHNFGYVVLAHLFPPHFSLLSRYIEANPHLRLDYIEKHILHVTREQVGAWLMESWSLPKEIYNGVRYLNDPLNPKADAYAQLIHLANHALRQNGWADGPVEEALDCDVLAITGLTQAQITEEIERMQDDSDVLQDFSDSLASH</sequence>
<evidence type="ECO:0000259" key="1">
    <source>
        <dbReference type="PROSITE" id="PS51833"/>
    </source>
</evidence>
<dbReference type="Pfam" id="PF08668">
    <property type="entry name" value="HDOD"/>
    <property type="match status" value="1"/>
</dbReference>